<evidence type="ECO:0000256" key="1">
    <source>
        <dbReference type="SAM" id="MobiDB-lite"/>
    </source>
</evidence>
<evidence type="ECO:0000256" key="2">
    <source>
        <dbReference type="SAM" id="Phobius"/>
    </source>
</evidence>
<proteinExistence type="predicted"/>
<feature type="region of interest" description="Disordered" evidence="1">
    <location>
        <begin position="54"/>
        <end position="118"/>
    </location>
</feature>
<keyword evidence="2" id="KW-1133">Transmembrane helix</keyword>
<dbReference type="AlphaFoldDB" id="A0A9Q3Z646"/>
<keyword evidence="2" id="KW-0812">Transmembrane</keyword>
<feature type="region of interest" description="Disordered" evidence="1">
    <location>
        <begin position="1"/>
        <end position="32"/>
    </location>
</feature>
<feature type="transmembrane region" description="Helical" evidence="2">
    <location>
        <begin position="34"/>
        <end position="54"/>
    </location>
</feature>
<feature type="compositionally biased region" description="Basic and acidic residues" evidence="1">
    <location>
        <begin position="1"/>
        <end position="10"/>
    </location>
</feature>
<dbReference type="EMBL" id="JAJSBI010000006">
    <property type="protein sequence ID" value="MCD9874814.1"/>
    <property type="molecule type" value="Genomic_DNA"/>
</dbReference>
<keyword evidence="2" id="KW-0472">Membrane</keyword>
<sequence>MAPSPDDLHRPPFPAGSPRSRDHGLRRSRRVTRWTAVTAVAGAVALGTIFTHLLPGTSASPAPPGPAVQHSAASTVTTTGRGDDQQQGEDGGAAPAAQPPAQPPTASQAQPHTTTGAS</sequence>
<reference evidence="3" key="1">
    <citation type="submission" date="2021-12" db="EMBL/GenBank/DDBJ databases">
        <authorList>
            <person name="Lee J.-H."/>
            <person name="Kim S.-B."/>
        </authorList>
    </citation>
    <scope>NUCLEOTIDE SEQUENCE</scope>
    <source>
        <strain evidence="3">NR30</strain>
    </source>
</reference>
<protein>
    <submittedName>
        <fullName evidence="3">Uncharacterized protein</fullName>
    </submittedName>
</protein>
<evidence type="ECO:0000313" key="4">
    <source>
        <dbReference type="Proteomes" id="UP001108029"/>
    </source>
</evidence>
<dbReference type="Proteomes" id="UP001108029">
    <property type="component" value="Unassembled WGS sequence"/>
</dbReference>
<organism evidence="3 4">
    <name type="scientific">Streptomyces guryensis</name>
    <dbReference type="NCBI Taxonomy" id="2886947"/>
    <lineage>
        <taxon>Bacteria</taxon>
        <taxon>Bacillati</taxon>
        <taxon>Actinomycetota</taxon>
        <taxon>Actinomycetes</taxon>
        <taxon>Kitasatosporales</taxon>
        <taxon>Streptomycetaceae</taxon>
        <taxon>Streptomyces</taxon>
    </lineage>
</organism>
<keyword evidence="4" id="KW-1185">Reference proteome</keyword>
<comment type="caution">
    <text evidence="3">The sequence shown here is derived from an EMBL/GenBank/DDBJ whole genome shotgun (WGS) entry which is preliminary data.</text>
</comment>
<gene>
    <name evidence="3" type="ORF">LJ657_14205</name>
</gene>
<evidence type="ECO:0000313" key="3">
    <source>
        <dbReference type="EMBL" id="MCD9874814.1"/>
    </source>
</evidence>
<accession>A0A9Q3Z646</accession>
<dbReference type="RefSeq" id="WP_232648943.1">
    <property type="nucleotide sequence ID" value="NZ_JAJSBI010000006.1"/>
</dbReference>
<feature type="compositionally biased region" description="Low complexity" evidence="1">
    <location>
        <begin position="104"/>
        <end position="118"/>
    </location>
</feature>
<name>A0A9Q3Z646_9ACTN</name>